<evidence type="ECO:0000313" key="1">
    <source>
        <dbReference type="EMBL" id="KAL1279959.1"/>
    </source>
</evidence>
<accession>A0ABR3NSH0</accession>
<comment type="caution">
    <text evidence="1">The sequence shown here is derived from an EMBL/GenBank/DDBJ whole genome shotgun (WGS) entry which is preliminary data.</text>
</comment>
<keyword evidence="2" id="KW-1185">Reference proteome</keyword>
<evidence type="ECO:0000313" key="2">
    <source>
        <dbReference type="Proteomes" id="UP001558613"/>
    </source>
</evidence>
<gene>
    <name evidence="1" type="ORF">QQF64_014559</name>
</gene>
<dbReference type="Proteomes" id="UP001558613">
    <property type="component" value="Unassembled WGS sequence"/>
</dbReference>
<name>A0ABR3NSH0_9TELE</name>
<proteinExistence type="predicted"/>
<protein>
    <submittedName>
        <fullName evidence="1">Uncharacterized protein</fullName>
    </submittedName>
</protein>
<sequence>MTGACGKYTSLGTPAIAGTFGMFMAGTFWDLLYWCSREYWNCVVFIQKTFVVEFRTAMRCSHYRNFWDPWAYITWSIWDSHLRMDRGMNLSEWSLLEPFGPN</sequence>
<dbReference type="EMBL" id="JAYMGO010000002">
    <property type="protein sequence ID" value="KAL1279959.1"/>
    <property type="molecule type" value="Genomic_DNA"/>
</dbReference>
<organism evidence="1 2">
    <name type="scientific">Cirrhinus molitorella</name>
    <name type="common">mud carp</name>
    <dbReference type="NCBI Taxonomy" id="172907"/>
    <lineage>
        <taxon>Eukaryota</taxon>
        <taxon>Metazoa</taxon>
        <taxon>Chordata</taxon>
        <taxon>Craniata</taxon>
        <taxon>Vertebrata</taxon>
        <taxon>Euteleostomi</taxon>
        <taxon>Actinopterygii</taxon>
        <taxon>Neopterygii</taxon>
        <taxon>Teleostei</taxon>
        <taxon>Ostariophysi</taxon>
        <taxon>Cypriniformes</taxon>
        <taxon>Cyprinidae</taxon>
        <taxon>Labeoninae</taxon>
        <taxon>Labeonini</taxon>
        <taxon>Cirrhinus</taxon>
    </lineage>
</organism>
<reference evidence="1 2" key="1">
    <citation type="submission" date="2023-09" db="EMBL/GenBank/DDBJ databases">
        <authorList>
            <person name="Wang M."/>
        </authorList>
    </citation>
    <scope>NUCLEOTIDE SEQUENCE [LARGE SCALE GENOMIC DNA]</scope>
    <source>
        <strain evidence="1">GT-2023</strain>
        <tissue evidence="1">Liver</tissue>
    </source>
</reference>